<protein>
    <submittedName>
        <fullName evidence="2">Cobaltochelatase subunit CobN</fullName>
        <ecNumber evidence="2">6.6.1.2</ecNumber>
    </submittedName>
</protein>
<dbReference type="EC" id="6.6.1.2" evidence="2"/>
<evidence type="ECO:0000259" key="1">
    <source>
        <dbReference type="Pfam" id="PF02514"/>
    </source>
</evidence>
<dbReference type="GO" id="GO:0051116">
    <property type="term" value="F:cobaltochelatase activity"/>
    <property type="evidence" value="ECO:0007669"/>
    <property type="project" value="UniProtKB-EC"/>
</dbReference>
<dbReference type="PANTHER" id="PTHR44119">
    <property type="entry name" value="MAGNESIUM-CHELATASE SUBUNIT CHLH, CHLOROPLASTIC"/>
    <property type="match status" value="1"/>
</dbReference>
<gene>
    <name evidence="2" type="primary">cobN</name>
    <name evidence="2" type="ORF">V5E97_36290</name>
</gene>
<dbReference type="EMBL" id="CP155447">
    <property type="protein sequence ID" value="XBH08417.1"/>
    <property type="molecule type" value="Genomic_DNA"/>
</dbReference>
<accession>A0AAU7CU24</accession>
<feature type="domain" description="CobN/magnesium chelatase" evidence="1">
    <location>
        <begin position="115"/>
        <end position="1240"/>
    </location>
</feature>
<dbReference type="InterPro" id="IPR011953">
    <property type="entry name" value="Cobalto_CobN"/>
</dbReference>
<proteinExistence type="predicted"/>
<dbReference type="NCBIfam" id="TIGR02257">
    <property type="entry name" value="cobalto_cobN"/>
    <property type="match status" value="1"/>
</dbReference>
<dbReference type="GO" id="GO:0009236">
    <property type="term" value="P:cobalamin biosynthetic process"/>
    <property type="evidence" value="ECO:0007669"/>
    <property type="project" value="InterPro"/>
</dbReference>
<name>A0AAU7CU24_9BACT</name>
<dbReference type="Pfam" id="PF02514">
    <property type="entry name" value="CobN-Mg_chel"/>
    <property type="match status" value="1"/>
</dbReference>
<organism evidence="2">
    <name type="scientific">Singulisphaera sp. Ch08</name>
    <dbReference type="NCBI Taxonomy" id="3120278"/>
    <lineage>
        <taxon>Bacteria</taxon>
        <taxon>Pseudomonadati</taxon>
        <taxon>Planctomycetota</taxon>
        <taxon>Planctomycetia</taxon>
        <taxon>Isosphaerales</taxon>
        <taxon>Isosphaeraceae</taxon>
        <taxon>Singulisphaera</taxon>
    </lineage>
</organism>
<dbReference type="AlphaFoldDB" id="A0AAU7CU24"/>
<dbReference type="InterPro" id="IPR003672">
    <property type="entry name" value="CobN/Mg_chltase"/>
</dbReference>
<evidence type="ECO:0000313" key="2">
    <source>
        <dbReference type="EMBL" id="XBH08417.1"/>
    </source>
</evidence>
<sequence>MFVFLTTADTEIQALAAAVRRLPDDFSAVRARNPNELQAAEALDRFIADDLPAARAVVVRVLGGRPYFADGFERLSRECKTRGIPFIAMPGEAGLDPELTALCHAPLPLVTQVLEYFTQGGLQNLVNLLKCLSDNVLLTGLGYEPPSPLPRDGLYLPDAPDGLSLDAWRERIHRPDWPTVGILFYRAHWMAQNLAPIDALVHKVEELGGNPLPIFCYSLKDDPDQDGGVPSVFREYLIDAQGQTQVDVLISTLSFTVANLSDGTHTEATGAVVDLLERLDVPVLQAVLCSSSSADWEANSAGMTPRDIAMNVVLPEFDGRINTVAISFKEEGQFDERLGTSIKAYVPKADRVDYVARLALNFARLRRTANAEKRVAILFGNYPTKNARIGNGVGLDTPASVMNLLRSLKFAGYTVDNLPEDGDALMHQLIDGCTNDEEFLTDEQLRNAVGHVSLATYDRWFLEIPEASRRAMIEQWGLPLGEVGRVDEKLAIPGLIFGNVFVGIQPPRGFGADPMAIYHSPDLPPTHHYLAYYRWLRDDFGALAVLHMGKHGNLEWLPGKATALSEECYPEIMLSTLPNFYPYIINNPGEGTQAKRRAHAVIIDHLVPPMTQAETYDDLARLEQLLDEYYRMASLDPSKLPYITQQIWTIVTKNNLERDLKVDRCPEAEEFDAFLQEIDGYLCELGDAQIRDGLHIFGQPPQGEQRVGLIAAMMRLDNGEIPSLRKAWARWFELDPDWLFQDLGTPVDQEIVDALDEAAFIDKSKRTVWTRGDVVDRIDHQIHYGISRSIGLIGPPSDPGDQPNEISVCGRFVRDEIIPRLDRTTDEVTNTLRGLAGRFVPAGPSGAPTRGMARILPTGRNFYSIDIHTIPTETAWTVGTQAADRLIEKYQAENEGEFPKSVGIVVWGTSTMRTHGDDIAEILHLMGCRPVWIPESRRLSGIELVSLAELGRPRIDVTVRISGFFRDAFPNVVALIDRAVELVAAADEPDDQNFLRRHVRREEQALTAKGVTSDQAARQARYRVFGSKPGSYGAGLLNLIDERNWKNDADLAEVYINWGSYAYTAKEHGVAASEPFKRRLSQVTVAVQNQDNREHDIFDSDDYFQFHGGMIAAIRALTGENPAAYFGDTSNPDNVRVRDLADEARRVFRSRVVNPKWIASVMRHGYKGAFEMAATVDYLFGYEATAQVIDDWMFEDVSKAYLLDPKVQEFLQEKNPWALRTMAERLIEAVDRGFWESPNPETVEALKELYLRNESVLESR</sequence>
<dbReference type="CDD" id="cd10150">
    <property type="entry name" value="CobN_like"/>
    <property type="match status" value="1"/>
</dbReference>
<reference evidence="2" key="1">
    <citation type="submission" date="2024-05" db="EMBL/GenBank/DDBJ databases">
        <title>Planctomycetes of the genus Singulisphaera possess chitinolytic capabilities.</title>
        <authorList>
            <person name="Ivanova A."/>
        </authorList>
    </citation>
    <scope>NUCLEOTIDE SEQUENCE</scope>
    <source>
        <strain evidence="2">Ch08T</strain>
    </source>
</reference>
<dbReference type="PANTHER" id="PTHR44119:SF4">
    <property type="entry name" value="AEROBIC COBALTOCHELATASE SUBUNIT COBN"/>
    <property type="match status" value="1"/>
</dbReference>
<keyword evidence="2" id="KW-0436">Ligase</keyword>